<dbReference type="GO" id="GO:0003700">
    <property type="term" value="F:DNA-binding transcription factor activity"/>
    <property type="evidence" value="ECO:0007669"/>
    <property type="project" value="TreeGrafter"/>
</dbReference>
<reference evidence="5 6" key="1">
    <citation type="submission" date="2017-03" db="EMBL/GenBank/DDBJ databases">
        <title>Genome Sequence of Roseovarius mucosus strain SMR3 Isolated from a culture of the Diatom Skeletonema marinoi.</title>
        <authorList>
            <person name="Topel M."/>
            <person name="Pinder M."/>
            <person name="Johansson O.N."/>
            <person name="Kourtchenko O."/>
            <person name="Godhe A."/>
            <person name="Clarke A.K."/>
        </authorList>
    </citation>
    <scope>NUCLEOTIDE SEQUENCE [LARGE SCALE GENOMIC DNA]</scope>
    <source>
        <strain evidence="5 6">SMR3</strain>
    </source>
</reference>
<keyword evidence="6" id="KW-1185">Reference proteome</keyword>
<sequence>MRDGTRREQAQSKIRRGRPVTRSCEDRRDAIFASLEAVHAERGLDGATMEAIAAHAGMSKRTLYAAFSSRSALFRAYINKVADAFIRPLPDADTALPIAARLERVLSQGVRHQGYGLPLEILRAFIAQVPQAPDIGRDLVQTLMRRDLSILKAELDRGLDRSEIAVADTTDAALLLLDMVRPWPLESLLDPTCLATPEALAMRQRLAIRVFLNGLVP</sequence>
<protein>
    <submittedName>
        <fullName evidence="5">Nucleoid occlusion factor SlmA</fullName>
    </submittedName>
</protein>
<keyword evidence="1 2" id="KW-0238">DNA-binding</keyword>
<dbReference type="InterPro" id="IPR001647">
    <property type="entry name" value="HTH_TetR"/>
</dbReference>
<evidence type="ECO:0000256" key="1">
    <source>
        <dbReference type="ARBA" id="ARBA00023125"/>
    </source>
</evidence>
<evidence type="ECO:0000313" key="6">
    <source>
        <dbReference type="Proteomes" id="UP000192273"/>
    </source>
</evidence>
<dbReference type="PANTHER" id="PTHR30055">
    <property type="entry name" value="HTH-TYPE TRANSCRIPTIONAL REGULATOR RUTR"/>
    <property type="match status" value="1"/>
</dbReference>
<dbReference type="PROSITE" id="PS50977">
    <property type="entry name" value="HTH_TETR_2"/>
    <property type="match status" value="1"/>
</dbReference>
<dbReference type="OrthoDB" id="9816431at2"/>
<evidence type="ECO:0000256" key="3">
    <source>
        <dbReference type="SAM" id="MobiDB-lite"/>
    </source>
</evidence>
<dbReference type="Proteomes" id="UP000192273">
    <property type="component" value="Chromosome"/>
</dbReference>
<dbReference type="SUPFAM" id="SSF46689">
    <property type="entry name" value="Homeodomain-like"/>
    <property type="match status" value="1"/>
</dbReference>
<dbReference type="KEGG" id="rmm:ROSMUCSMR3_02581"/>
<feature type="DNA-binding region" description="H-T-H motif" evidence="2">
    <location>
        <begin position="48"/>
        <end position="67"/>
    </location>
</feature>
<dbReference type="PANTHER" id="PTHR30055:SF223">
    <property type="entry name" value="HTH-TYPE TRANSCRIPTIONAL REGULATOR UIDR"/>
    <property type="match status" value="1"/>
</dbReference>
<name>A0A1V0RQK5_9RHOB</name>
<dbReference type="EMBL" id="CP020474">
    <property type="protein sequence ID" value="ARE84050.1"/>
    <property type="molecule type" value="Genomic_DNA"/>
</dbReference>
<dbReference type="Pfam" id="PF00440">
    <property type="entry name" value="TetR_N"/>
    <property type="match status" value="1"/>
</dbReference>
<evidence type="ECO:0000259" key="4">
    <source>
        <dbReference type="PROSITE" id="PS50977"/>
    </source>
</evidence>
<feature type="domain" description="HTH tetR-type" evidence="4">
    <location>
        <begin position="25"/>
        <end position="85"/>
    </location>
</feature>
<accession>A0A1V0RQK5</accession>
<dbReference type="InterPro" id="IPR009057">
    <property type="entry name" value="Homeodomain-like_sf"/>
</dbReference>
<dbReference type="AlphaFoldDB" id="A0A1V0RQK5"/>
<dbReference type="Gene3D" id="1.10.357.10">
    <property type="entry name" value="Tetracycline Repressor, domain 2"/>
    <property type="match status" value="1"/>
</dbReference>
<feature type="compositionally biased region" description="Basic and acidic residues" evidence="3">
    <location>
        <begin position="1"/>
        <end position="10"/>
    </location>
</feature>
<evidence type="ECO:0000256" key="2">
    <source>
        <dbReference type="PROSITE-ProRule" id="PRU00335"/>
    </source>
</evidence>
<evidence type="ECO:0000313" key="5">
    <source>
        <dbReference type="EMBL" id="ARE84050.1"/>
    </source>
</evidence>
<organism evidence="5 6">
    <name type="scientific">Roseovarius mucosus</name>
    <dbReference type="NCBI Taxonomy" id="215743"/>
    <lineage>
        <taxon>Bacteria</taxon>
        <taxon>Pseudomonadati</taxon>
        <taxon>Pseudomonadota</taxon>
        <taxon>Alphaproteobacteria</taxon>
        <taxon>Rhodobacterales</taxon>
        <taxon>Roseobacteraceae</taxon>
        <taxon>Roseovarius</taxon>
    </lineage>
</organism>
<proteinExistence type="predicted"/>
<dbReference type="GO" id="GO:0000976">
    <property type="term" value="F:transcription cis-regulatory region binding"/>
    <property type="evidence" value="ECO:0007669"/>
    <property type="project" value="TreeGrafter"/>
</dbReference>
<gene>
    <name evidence="5" type="primary">slmA</name>
    <name evidence="5" type="ORF">ROSMUCSMR3_02581</name>
</gene>
<feature type="region of interest" description="Disordered" evidence="3">
    <location>
        <begin position="1"/>
        <end position="20"/>
    </location>
</feature>
<dbReference type="RefSeq" id="WP_008279411.1">
    <property type="nucleotide sequence ID" value="NZ_CP020474.1"/>
</dbReference>
<dbReference type="InterPro" id="IPR050109">
    <property type="entry name" value="HTH-type_TetR-like_transc_reg"/>
</dbReference>